<keyword evidence="2" id="KW-0131">Cell cycle</keyword>
<dbReference type="Proteomes" id="UP000515823">
    <property type="component" value="Chromosome"/>
</dbReference>
<organism evidence="2 3">
    <name type="scientific">Qiania dongpingensis</name>
    <dbReference type="NCBI Taxonomy" id="2763669"/>
    <lineage>
        <taxon>Bacteria</taxon>
        <taxon>Bacillati</taxon>
        <taxon>Bacillota</taxon>
        <taxon>Clostridia</taxon>
        <taxon>Lachnospirales</taxon>
        <taxon>Lachnospiraceae</taxon>
        <taxon>Qiania</taxon>
    </lineage>
</organism>
<accession>A0A7G9G4G6</accession>
<name>A0A7G9G4G6_9FIRM</name>
<keyword evidence="3" id="KW-1185">Reference proteome</keyword>
<dbReference type="EMBL" id="CP060634">
    <property type="protein sequence ID" value="QNM05698.1"/>
    <property type="molecule type" value="Genomic_DNA"/>
</dbReference>
<evidence type="ECO:0000313" key="2">
    <source>
        <dbReference type="EMBL" id="QNM05698.1"/>
    </source>
</evidence>
<dbReference type="InterPro" id="IPR007838">
    <property type="entry name" value="Cell_div_ZapA-like"/>
</dbReference>
<reference evidence="2 3" key="1">
    <citation type="submission" date="2020-08" db="EMBL/GenBank/DDBJ databases">
        <authorList>
            <person name="Liu C."/>
            <person name="Sun Q."/>
        </authorList>
    </citation>
    <scope>NUCLEOTIDE SEQUENCE [LARGE SCALE GENOMIC DNA]</scope>
    <source>
        <strain evidence="2 3">NSJ-38</strain>
    </source>
</reference>
<gene>
    <name evidence="2" type="ORF">H9Q78_00555</name>
</gene>
<proteinExistence type="predicted"/>
<dbReference type="AlphaFoldDB" id="A0A7G9G4G6"/>
<feature type="region of interest" description="Disordered" evidence="1">
    <location>
        <begin position="107"/>
        <end position="138"/>
    </location>
</feature>
<dbReference type="InterPro" id="IPR036192">
    <property type="entry name" value="Cell_div_ZapA-like_sf"/>
</dbReference>
<protein>
    <submittedName>
        <fullName evidence="2">Cell division protein ZapA</fullName>
    </submittedName>
</protein>
<keyword evidence="2" id="KW-0132">Cell division</keyword>
<dbReference type="KEGG" id="qdo:H9Q78_00555"/>
<dbReference type="Pfam" id="PF05164">
    <property type="entry name" value="ZapA"/>
    <property type="match status" value="1"/>
</dbReference>
<evidence type="ECO:0000256" key="1">
    <source>
        <dbReference type="SAM" id="MobiDB-lite"/>
    </source>
</evidence>
<dbReference type="Gene3D" id="6.10.250.790">
    <property type="match status" value="1"/>
</dbReference>
<dbReference type="SUPFAM" id="SSF102829">
    <property type="entry name" value="Cell division protein ZapA-like"/>
    <property type="match status" value="1"/>
</dbReference>
<dbReference type="RefSeq" id="WP_249302921.1">
    <property type="nucleotide sequence ID" value="NZ_CP060634.1"/>
</dbReference>
<dbReference type="GO" id="GO:0051301">
    <property type="term" value="P:cell division"/>
    <property type="evidence" value="ECO:0007669"/>
    <property type="project" value="UniProtKB-KW"/>
</dbReference>
<sequence>MSSRNYTDVIIAGKVYTLGGYESEEYLQKVAGYLNGKNSELRKVDGFLRQTPDYQNVLLQLNVADDYFKAVGQLEELEAQTEAQEKEIYSLKHQLVTAQLRLEEMKRDLDESHRQAVSQEAQEKQLKQGIQDEPEEKQ</sequence>
<dbReference type="InterPro" id="IPR053712">
    <property type="entry name" value="Bac_CellDiv_Activator"/>
</dbReference>
<evidence type="ECO:0000313" key="3">
    <source>
        <dbReference type="Proteomes" id="UP000515823"/>
    </source>
</evidence>